<comment type="similarity">
    <text evidence="1">Belongs to the HIBADH-related family.</text>
</comment>
<evidence type="ECO:0000256" key="3">
    <source>
        <dbReference type="ARBA" id="ARBA00023027"/>
    </source>
</evidence>
<evidence type="ECO:0000313" key="7">
    <source>
        <dbReference type="Proteomes" id="UP001595530"/>
    </source>
</evidence>
<dbReference type="SUPFAM" id="SSF51735">
    <property type="entry name" value="NAD(P)-binding Rossmann-fold domains"/>
    <property type="match status" value="1"/>
</dbReference>
<comment type="caution">
    <text evidence="6">The sequence shown here is derived from an EMBL/GenBank/DDBJ whole genome shotgun (WGS) entry which is preliminary data.</text>
</comment>
<dbReference type="Gene3D" id="3.40.50.720">
    <property type="entry name" value="NAD(P)-binding Rossmann-like Domain"/>
    <property type="match status" value="1"/>
</dbReference>
<evidence type="ECO:0000259" key="5">
    <source>
        <dbReference type="Pfam" id="PF14833"/>
    </source>
</evidence>
<keyword evidence="2 6" id="KW-0560">Oxidoreductase</keyword>
<sequence>MTKQFDTADATRKWNSGYPGSIGFIGLGNMGIPMVLRLLQHGHSVNVWSRTPERSASVVAAGATLVSSPQALAERSEIVGLCLSDGNAVEEVAFGSEGLFCATRLPRVVVDFSTISPQQARDFAARAQRQGCDWIDAPVSGGVPAAEQGTLICFAGGTSAAVQSAEDLLRSVVSRVTHMGPIGAGLVTKICNQMIVAVNILMIAEAVSFGGKQGIDVHRLAPALAGGFADSTPLQIFAPKMASQNFEPRQTATRLMAKDLAIAKSMAAENAIEVPMVQFAEQLYRNAFVRDPGLMEADVSALISIYQNTELEMPIPHSQSRTA</sequence>
<dbReference type="InterPro" id="IPR029154">
    <property type="entry name" value="HIBADH-like_NADP-bd"/>
</dbReference>
<dbReference type="InterPro" id="IPR015815">
    <property type="entry name" value="HIBADH-related"/>
</dbReference>
<dbReference type="InterPro" id="IPR013328">
    <property type="entry name" value="6PGD_dom2"/>
</dbReference>
<dbReference type="InterPro" id="IPR006115">
    <property type="entry name" value="6PGDH_NADP-bd"/>
</dbReference>
<dbReference type="InterPro" id="IPR036291">
    <property type="entry name" value="NAD(P)-bd_dom_sf"/>
</dbReference>
<feature type="domain" description="3-hydroxyisobutyrate dehydrogenase-like NAD-binding" evidence="5">
    <location>
        <begin position="183"/>
        <end position="305"/>
    </location>
</feature>
<reference evidence="7" key="1">
    <citation type="journal article" date="2019" name="Int. J. Syst. Evol. Microbiol.">
        <title>The Global Catalogue of Microorganisms (GCM) 10K type strain sequencing project: providing services to taxonomists for standard genome sequencing and annotation.</title>
        <authorList>
            <consortium name="The Broad Institute Genomics Platform"/>
            <consortium name="The Broad Institute Genome Sequencing Center for Infectious Disease"/>
            <person name="Wu L."/>
            <person name="Ma J."/>
        </authorList>
    </citation>
    <scope>NUCLEOTIDE SEQUENCE [LARGE SCALE GENOMIC DNA]</scope>
    <source>
        <strain evidence="7">KCTC 42986</strain>
    </source>
</reference>
<name>A0ABV7EV71_9BURK</name>
<dbReference type="RefSeq" id="WP_390329051.1">
    <property type="nucleotide sequence ID" value="NZ_JBHRTP010000005.1"/>
</dbReference>
<gene>
    <name evidence="6" type="ORF">ACFOFO_01685</name>
</gene>
<dbReference type="EC" id="1.1.-.-" evidence="6"/>
<dbReference type="PANTHER" id="PTHR43060:SF15">
    <property type="entry name" value="3-HYDROXYISOBUTYRATE DEHYDROGENASE-LIKE 1, MITOCHONDRIAL-RELATED"/>
    <property type="match status" value="1"/>
</dbReference>
<dbReference type="Pfam" id="PF14833">
    <property type="entry name" value="NAD_binding_11"/>
    <property type="match status" value="1"/>
</dbReference>
<proteinExistence type="inferred from homology"/>
<dbReference type="PIRSF" id="PIRSF000103">
    <property type="entry name" value="HIBADH"/>
    <property type="match status" value="1"/>
</dbReference>
<dbReference type="InterPro" id="IPR008927">
    <property type="entry name" value="6-PGluconate_DH-like_C_sf"/>
</dbReference>
<dbReference type="Pfam" id="PF03446">
    <property type="entry name" value="NAD_binding_2"/>
    <property type="match status" value="1"/>
</dbReference>
<dbReference type="InterPro" id="IPR002204">
    <property type="entry name" value="3-OH-isobutyrate_DH-rel_CS"/>
</dbReference>
<evidence type="ECO:0000259" key="4">
    <source>
        <dbReference type="Pfam" id="PF03446"/>
    </source>
</evidence>
<protein>
    <submittedName>
        <fullName evidence="6">NAD(P)-dependent oxidoreductase</fullName>
        <ecNumber evidence="6">1.1.-.-</ecNumber>
    </submittedName>
</protein>
<evidence type="ECO:0000313" key="6">
    <source>
        <dbReference type="EMBL" id="MFC3106683.1"/>
    </source>
</evidence>
<dbReference type="Gene3D" id="1.10.1040.10">
    <property type="entry name" value="N-(1-d-carboxylethyl)-l-norvaline Dehydrogenase, domain 2"/>
    <property type="match status" value="1"/>
</dbReference>
<keyword evidence="7" id="KW-1185">Reference proteome</keyword>
<organism evidence="6 7">
    <name type="scientific">Undibacterium arcticum</name>
    <dbReference type="NCBI Taxonomy" id="1762892"/>
    <lineage>
        <taxon>Bacteria</taxon>
        <taxon>Pseudomonadati</taxon>
        <taxon>Pseudomonadota</taxon>
        <taxon>Betaproteobacteria</taxon>
        <taxon>Burkholderiales</taxon>
        <taxon>Oxalobacteraceae</taxon>
        <taxon>Undibacterium</taxon>
    </lineage>
</organism>
<evidence type="ECO:0000256" key="2">
    <source>
        <dbReference type="ARBA" id="ARBA00023002"/>
    </source>
</evidence>
<keyword evidence="3" id="KW-0520">NAD</keyword>
<dbReference type="PROSITE" id="PS00895">
    <property type="entry name" value="3_HYDROXYISOBUT_DH"/>
    <property type="match status" value="1"/>
</dbReference>
<dbReference type="Proteomes" id="UP001595530">
    <property type="component" value="Unassembled WGS sequence"/>
</dbReference>
<dbReference type="SUPFAM" id="SSF48179">
    <property type="entry name" value="6-phosphogluconate dehydrogenase C-terminal domain-like"/>
    <property type="match status" value="1"/>
</dbReference>
<evidence type="ECO:0000256" key="1">
    <source>
        <dbReference type="ARBA" id="ARBA00009080"/>
    </source>
</evidence>
<accession>A0ABV7EV71</accession>
<dbReference type="PANTHER" id="PTHR43060">
    <property type="entry name" value="3-HYDROXYISOBUTYRATE DEHYDROGENASE-LIKE 1, MITOCHONDRIAL-RELATED"/>
    <property type="match status" value="1"/>
</dbReference>
<feature type="domain" description="6-phosphogluconate dehydrogenase NADP-binding" evidence="4">
    <location>
        <begin position="21"/>
        <end position="180"/>
    </location>
</feature>
<dbReference type="GO" id="GO:0016491">
    <property type="term" value="F:oxidoreductase activity"/>
    <property type="evidence" value="ECO:0007669"/>
    <property type="project" value="UniProtKB-KW"/>
</dbReference>
<dbReference type="EMBL" id="JBHRTP010000005">
    <property type="protein sequence ID" value="MFC3106683.1"/>
    <property type="molecule type" value="Genomic_DNA"/>
</dbReference>